<comment type="caution">
    <text evidence="2">The sequence shown here is derived from an EMBL/GenBank/DDBJ whole genome shotgun (WGS) entry which is preliminary data.</text>
</comment>
<feature type="non-terminal residue" evidence="2">
    <location>
        <position position="352"/>
    </location>
</feature>
<reference evidence="2 3" key="1">
    <citation type="submission" date="2024-05" db="EMBL/GenBank/DDBJ databases">
        <authorList>
            <person name="Wallberg A."/>
        </authorList>
    </citation>
    <scope>NUCLEOTIDE SEQUENCE [LARGE SCALE GENOMIC DNA]</scope>
</reference>
<feature type="region of interest" description="Disordered" evidence="1">
    <location>
        <begin position="47"/>
        <end position="66"/>
    </location>
</feature>
<dbReference type="AlphaFoldDB" id="A0AAV2QQZ4"/>
<dbReference type="PANTHER" id="PTHR37162">
    <property type="entry name" value="HAT FAMILY DIMERISATION DOMAINCONTAINING PROTEIN-RELATED"/>
    <property type="match status" value="1"/>
</dbReference>
<evidence type="ECO:0008006" key="4">
    <source>
        <dbReference type="Google" id="ProtNLM"/>
    </source>
</evidence>
<dbReference type="EMBL" id="CAXKWB010009140">
    <property type="protein sequence ID" value="CAL4093635.1"/>
    <property type="molecule type" value="Genomic_DNA"/>
</dbReference>
<evidence type="ECO:0000256" key="1">
    <source>
        <dbReference type="SAM" id="MobiDB-lite"/>
    </source>
</evidence>
<dbReference type="InterPro" id="IPR012337">
    <property type="entry name" value="RNaseH-like_sf"/>
</dbReference>
<keyword evidence="3" id="KW-1185">Reference proteome</keyword>
<accession>A0AAV2QQZ4</accession>
<evidence type="ECO:0000313" key="2">
    <source>
        <dbReference type="EMBL" id="CAL4093635.1"/>
    </source>
</evidence>
<dbReference type="SUPFAM" id="SSF53098">
    <property type="entry name" value="Ribonuclease H-like"/>
    <property type="match status" value="1"/>
</dbReference>
<proteinExistence type="predicted"/>
<dbReference type="Proteomes" id="UP001497623">
    <property type="component" value="Unassembled WGS sequence"/>
</dbReference>
<evidence type="ECO:0000313" key="3">
    <source>
        <dbReference type="Proteomes" id="UP001497623"/>
    </source>
</evidence>
<feature type="compositionally biased region" description="Polar residues" evidence="1">
    <location>
        <begin position="47"/>
        <end position="57"/>
    </location>
</feature>
<name>A0AAV2QQZ4_MEGNR</name>
<dbReference type="PANTHER" id="PTHR37162:SF1">
    <property type="entry name" value="BED-TYPE DOMAIN-CONTAINING PROTEIN"/>
    <property type="match status" value="1"/>
</dbReference>
<protein>
    <recommendedName>
        <fullName evidence="4">DUF4371 domain-containing protein</fullName>
    </recommendedName>
</protein>
<gene>
    <name evidence="2" type="ORF">MNOR_LOCUS14924</name>
</gene>
<sequence>MAFCHWCSLQLNYGRSGKRAMKLHSKMKKHVEISKIRKKNYSLSADVTGNTTLSNPNDDSETSETTPLVPFKDRLANQEAMLLAFMAERSLPFTMAPDLIEWAKVSAIDMKVLSNMSMSRVTASHKMKFGLGKTFKEELSTELKECKFSLNLDEATSDSNKKILTILVSYFSPSKNKVIINHLASVNMLVVDGIHLEEEMDKIFKENSIDWKNLVSILMDSCNVMRGCKSGLETRIREKFAPNLLDIDGDTCHHVHNAAKMFSKTFDNQLENVIKLFYVDLRYSPDLKDLLDQICVILNITFTMPERLCPTRWMNVLDVTMDTERLFDAYTVFYFGFLSYVDKEYYRPILFS</sequence>
<organism evidence="2 3">
    <name type="scientific">Meganyctiphanes norvegica</name>
    <name type="common">Northern krill</name>
    <name type="synonym">Thysanopoda norvegica</name>
    <dbReference type="NCBI Taxonomy" id="48144"/>
    <lineage>
        <taxon>Eukaryota</taxon>
        <taxon>Metazoa</taxon>
        <taxon>Ecdysozoa</taxon>
        <taxon>Arthropoda</taxon>
        <taxon>Crustacea</taxon>
        <taxon>Multicrustacea</taxon>
        <taxon>Malacostraca</taxon>
        <taxon>Eumalacostraca</taxon>
        <taxon>Eucarida</taxon>
        <taxon>Euphausiacea</taxon>
        <taxon>Euphausiidae</taxon>
        <taxon>Meganyctiphanes</taxon>
    </lineage>
</organism>